<evidence type="ECO:0000313" key="3">
    <source>
        <dbReference type="Proteomes" id="UP000000305"/>
    </source>
</evidence>
<evidence type="ECO:0000313" key="2">
    <source>
        <dbReference type="EMBL" id="EFX66635.1"/>
    </source>
</evidence>
<name>E9HNN3_DAPPU</name>
<protein>
    <submittedName>
        <fullName evidence="2">Uncharacterized protein</fullName>
    </submittedName>
</protein>
<proteinExistence type="predicted"/>
<accession>E9HNN3</accession>
<sequence length="56" mass="5893">MPNTPKLVSECSGRQEDSKGSGNKEYSVGMVVDVEAADWLGTPQEAIGAVPGYAKH</sequence>
<dbReference type="AlphaFoldDB" id="E9HNN3"/>
<dbReference type="KEGG" id="dpx:DAPPUDRAFT_262772"/>
<dbReference type="InParanoid" id="E9HNN3"/>
<evidence type="ECO:0000256" key="1">
    <source>
        <dbReference type="SAM" id="MobiDB-lite"/>
    </source>
</evidence>
<gene>
    <name evidence="2" type="ORF">DAPPUDRAFT_262772</name>
</gene>
<dbReference type="EMBL" id="GL732697">
    <property type="protein sequence ID" value="EFX66635.1"/>
    <property type="molecule type" value="Genomic_DNA"/>
</dbReference>
<dbReference type="Proteomes" id="UP000000305">
    <property type="component" value="Unassembled WGS sequence"/>
</dbReference>
<organism evidence="2 3">
    <name type="scientific">Daphnia pulex</name>
    <name type="common">Water flea</name>
    <dbReference type="NCBI Taxonomy" id="6669"/>
    <lineage>
        <taxon>Eukaryota</taxon>
        <taxon>Metazoa</taxon>
        <taxon>Ecdysozoa</taxon>
        <taxon>Arthropoda</taxon>
        <taxon>Crustacea</taxon>
        <taxon>Branchiopoda</taxon>
        <taxon>Diplostraca</taxon>
        <taxon>Cladocera</taxon>
        <taxon>Anomopoda</taxon>
        <taxon>Daphniidae</taxon>
        <taxon>Daphnia</taxon>
    </lineage>
</organism>
<feature type="region of interest" description="Disordered" evidence="1">
    <location>
        <begin position="1"/>
        <end position="25"/>
    </location>
</feature>
<dbReference type="HOGENOM" id="CLU_3016283_0_0_1"/>
<keyword evidence="3" id="KW-1185">Reference proteome</keyword>
<reference evidence="2 3" key="1">
    <citation type="journal article" date="2011" name="Science">
        <title>The ecoresponsive genome of Daphnia pulex.</title>
        <authorList>
            <person name="Colbourne J.K."/>
            <person name="Pfrender M.E."/>
            <person name="Gilbert D."/>
            <person name="Thomas W.K."/>
            <person name="Tucker A."/>
            <person name="Oakley T.H."/>
            <person name="Tokishita S."/>
            <person name="Aerts A."/>
            <person name="Arnold G.J."/>
            <person name="Basu M.K."/>
            <person name="Bauer D.J."/>
            <person name="Caceres C.E."/>
            <person name="Carmel L."/>
            <person name="Casola C."/>
            <person name="Choi J.H."/>
            <person name="Detter J.C."/>
            <person name="Dong Q."/>
            <person name="Dusheyko S."/>
            <person name="Eads B.D."/>
            <person name="Frohlich T."/>
            <person name="Geiler-Samerotte K.A."/>
            <person name="Gerlach D."/>
            <person name="Hatcher P."/>
            <person name="Jogdeo S."/>
            <person name="Krijgsveld J."/>
            <person name="Kriventseva E.V."/>
            <person name="Kultz D."/>
            <person name="Laforsch C."/>
            <person name="Lindquist E."/>
            <person name="Lopez J."/>
            <person name="Manak J.R."/>
            <person name="Muller J."/>
            <person name="Pangilinan J."/>
            <person name="Patwardhan R.P."/>
            <person name="Pitluck S."/>
            <person name="Pritham E.J."/>
            <person name="Rechtsteiner A."/>
            <person name="Rho M."/>
            <person name="Rogozin I.B."/>
            <person name="Sakarya O."/>
            <person name="Salamov A."/>
            <person name="Schaack S."/>
            <person name="Shapiro H."/>
            <person name="Shiga Y."/>
            <person name="Skalitzky C."/>
            <person name="Smith Z."/>
            <person name="Souvorov A."/>
            <person name="Sung W."/>
            <person name="Tang Z."/>
            <person name="Tsuchiya D."/>
            <person name="Tu H."/>
            <person name="Vos H."/>
            <person name="Wang M."/>
            <person name="Wolf Y.I."/>
            <person name="Yamagata H."/>
            <person name="Yamada T."/>
            <person name="Ye Y."/>
            <person name="Shaw J.R."/>
            <person name="Andrews J."/>
            <person name="Crease T.J."/>
            <person name="Tang H."/>
            <person name="Lucas S.M."/>
            <person name="Robertson H.M."/>
            <person name="Bork P."/>
            <person name="Koonin E.V."/>
            <person name="Zdobnov E.M."/>
            <person name="Grigoriev I.V."/>
            <person name="Lynch M."/>
            <person name="Boore J.L."/>
        </authorList>
    </citation>
    <scope>NUCLEOTIDE SEQUENCE [LARGE SCALE GENOMIC DNA]</scope>
</reference>